<evidence type="ECO:0000313" key="5">
    <source>
        <dbReference type="Proteomes" id="UP000654345"/>
    </source>
</evidence>
<accession>A0ABQ3V4S0</accession>
<evidence type="ECO:0000256" key="2">
    <source>
        <dbReference type="ARBA" id="ARBA00022649"/>
    </source>
</evidence>
<dbReference type="PANTHER" id="PTHR33988">
    <property type="entry name" value="ENDORIBONUCLEASE MAZF-RELATED"/>
    <property type="match status" value="1"/>
</dbReference>
<sequence length="203" mass="22558">MVATIKTSLSLPKTLCNQAEILAQSLKISRNHLFGIAIEHFIRNYQSQTPLDEMNMMDQDQPGLNEPSKASGQDARPETPIGEGRMIINQGNIYWVQLENLSGSEPGIRHPHVVIQENILNHSRITTVVACALTSNRKRANTPGNVLLEVGEANLPKQSVVEVSKVSTVDKTQLGEYIGSLTEQRTHQILAGMRFLQLSFFTR</sequence>
<protein>
    <recommendedName>
        <fullName evidence="6">Type II toxin-antitoxin system PemK/MazF family toxin</fullName>
    </recommendedName>
</protein>
<dbReference type="InterPro" id="IPR011067">
    <property type="entry name" value="Plasmid_toxin/cell-grow_inhib"/>
</dbReference>
<dbReference type="SUPFAM" id="SSF50118">
    <property type="entry name" value="Cell growth inhibitor/plasmid maintenance toxic component"/>
    <property type="match status" value="1"/>
</dbReference>
<name>A0ABQ3V4S0_9CHLR</name>
<dbReference type="Pfam" id="PF02452">
    <property type="entry name" value="PemK_toxin"/>
    <property type="match status" value="1"/>
</dbReference>
<feature type="region of interest" description="Disordered" evidence="3">
    <location>
        <begin position="54"/>
        <end position="82"/>
    </location>
</feature>
<comment type="similarity">
    <text evidence="1">Belongs to the PemK/MazF family.</text>
</comment>
<keyword evidence="2" id="KW-1277">Toxin-antitoxin system</keyword>
<dbReference type="EMBL" id="BNJG01000004">
    <property type="protein sequence ID" value="GHO60176.1"/>
    <property type="molecule type" value="Genomic_DNA"/>
</dbReference>
<keyword evidence="5" id="KW-1185">Reference proteome</keyword>
<dbReference type="Proteomes" id="UP000654345">
    <property type="component" value="Unassembled WGS sequence"/>
</dbReference>
<dbReference type="InterPro" id="IPR003477">
    <property type="entry name" value="PemK-like"/>
</dbReference>
<evidence type="ECO:0000256" key="3">
    <source>
        <dbReference type="SAM" id="MobiDB-lite"/>
    </source>
</evidence>
<gene>
    <name evidence="4" type="ORF">KSB_86510</name>
</gene>
<dbReference type="RefSeq" id="WP_201376341.1">
    <property type="nucleotide sequence ID" value="NZ_BNJG01000004.1"/>
</dbReference>
<evidence type="ECO:0000256" key="1">
    <source>
        <dbReference type="ARBA" id="ARBA00007521"/>
    </source>
</evidence>
<organism evidence="4 5">
    <name type="scientific">Ktedonobacter robiniae</name>
    <dbReference type="NCBI Taxonomy" id="2778365"/>
    <lineage>
        <taxon>Bacteria</taxon>
        <taxon>Bacillati</taxon>
        <taxon>Chloroflexota</taxon>
        <taxon>Ktedonobacteria</taxon>
        <taxon>Ktedonobacterales</taxon>
        <taxon>Ktedonobacteraceae</taxon>
        <taxon>Ktedonobacter</taxon>
    </lineage>
</organism>
<evidence type="ECO:0000313" key="4">
    <source>
        <dbReference type="EMBL" id="GHO60176.1"/>
    </source>
</evidence>
<evidence type="ECO:0008006" key="6">
    <source>
        <dbReference type="Google" id="ProtNLM"/>
    </source>
</evidence>
<comment type="caution">
    <text evidence="4">The sequence shown here is derived from an EMBL/GenBank/DDBJ whole genome shotgun (WGS) entry which is preliminary data.</text>
</comment>
<proteinExistence type="inferred from homology"/>
<dbReference type="Gene3D" id="2.30.30.110">
    <property type="match status" value="1"/>
</dbReference>
<dbReference type="PANTHER" id="PTHR33988:SF2">
    <property type="entry name" value="ENDORIBONUCLEASE MAZF"/>
    <property type="match status" value="1"/>
</dbReference>
<reference evidence="4 5" key="1">
    <citation type="journal article" date="2021" name="Int. J. Syst. Evol. Microbiol.">
        <title>Reticulibacter mediterranei gen. nov., sp. nov., within the new family Reticulibacteraceae fam. nov., and Ktedonospora formicarum gen. nov., sp. nov., Ktedonobacter robiniae sp. nov., Dictyobacter formicarum sp. nov. and Dictyobacter arantiisoli sp. nov., belonging to the class Ktedonobacteria.</title>
        <authorList>
            <person name="Yabe S."/>
            <person name="Zheng Y."/>
            <person name="Wang C.M."/>
            <person name="Sakai Y."/>
            <person name="Abe K."/>
            <person name="Yokota A."/>
            <person name="Donadio S."/>
            <person name="Cavaletti L."/>
            <person name="Monciardini P."/>
        </authorList>
    </citation>
    <scope>NUCLEOTIDE SEQUENCE [LARGE SCALE GENOMIC DNA]</scope>
    <source>
        <strain evidence="4 5">SOSP1-30</strain>
    </source>
</reference>